<gene>
    <name evidence="4" type="ORF">MGYG_08729</name>
</gene>
<proteinExistence type="predicted"/>
<dbReference type="Pfam" id="PF00176">
    <property type="entry name" value="SNF2-rel_dom"/>
    <property type="match status" value="1"/>
</dbReference>
<dbReference type="Gene3D" id="3.40.50.10810">
    <property type="entry name" value="Tandem AAA-ATPase domain"/>
    <property type="match status" value="1"/>
</dbReference>
<keyword evidence="2" id="KW-0067">ATP-binding</keyword>
<dbReference type="VEuPathDB" id="FungiDB:MGYG_08729"/>
<sequence length="397" mass="44026">MQAISSKKVGYPPLSLHSIDTNIRLPQKLFNLFARATWNALKGSSFDNQGATIAREDIHRAYALACHYQKGSTGDKSNRQAAKPAIPAKYMHQDVTSSPATAGETASEALLKLLMDARAVDCDIDLSDSYSKHEDMADHDEVIQGKTRKLLAKNTAKPLLRGKTSPVIRSCILENIISLASVSSEELKEITGNMSSAMFAASAAHEDMAETSSVGEGATLLIKQIEESTAQNQDLHLRRRYITAAQDPQLDPKNPKVGDHLTLRAWQVERVSWMLHQEASNIKCGILNDSCGFGKIIQALSLVYFSALRQNENHRPTIIIANLSRLNVWIVEFKKHFDGLLQLYIFHGSETRSTTNTFKKTHTIADIDSVLAQHPRTDPSLSRVVVLTTWDMDHLTI</sequence>
<dbReference type="OrthoDB" id="2117591at2759"/>
<feature type="domain" description="SNF2 N-terminal" evidence="3">
    <location>
        <begin position="267"/>
        <end position="362"/>
    </location>
</feature>
<dbReference type="GO" id="GO:0005524">
    <property type="term" value="F:ATP binding"/>
    <property type="evidence" value="ECO:0007669"/>
    <property type="project" value="InterPro"/>
</dbReference>
<evidence type="ECO:0000259" key="3">
    <source>
        <dbReference type="Pfam" id="PF00176"/>
    </source>
</evidence>
<dbReference type="InterPro" id="IPR000330">
    <property type="entry name" value="SNF2_N"/>
</dbReference>
<organism evidence="5">
    <name type="scientific">Arthroderma gypseum (strain ATCC MYA-4604 / CBS 118893)</name>
    <name type="common">Microsporum gypseum</name>
    <dbReference type="NCBI Taxonomy" id="535722"/>
    <lineage>
        <taxon>Eukaryota</taxon>
        <taxon>Fungi</taxon>
        <taxon>Dikarya</taxon>
        <taxon>Ascomycota</taxon>
        <taxon>Pezizomycotina</taxon>
        <taxon>Eurotiomycetes</taxon>
        <taxon>Eurotiomycetidae</taxon>
        <taxon>Onygenales</taxon>
        <taxon>Arthrodermataceae</taxon>
        <taxon>Nannizzia</taxon>
    </lineage>
</organism>
<dbReference type="HOGENOM" id="CLU_694391_0_0_1"/>
<dbReference type="InterPro" id="IPR038718">
    <property type="entry name" value="SNF2-like_sf"/>
</dbReference>
<dbReference type="AlphaFoldDB" id="E4V6T9"/>
<dbReference type="InterPro" id="IPR027417">
    <property type="entry name" value="P-loop_NTPase"/>
</dbReference>
<dbReference type="EMBL" id="DS989831">
    <property type="protein sequence ID" value="EFQ96805.1"/>
    <property type="molecule type" value="Genomic_DNA"/>
</dbReference>
<name>E4V6T9_ARTGP</name>
<dbReference type="InParanoid" id="E4V6T9"/>
<dbReference type="Proteomes" id="UP000002669">
    <property type="component" value="Unassembled WGS sequence"/>
</dbReference>
<accession>E4V6T9</accession>
<evidence type="ECO:0000313" key="4">
    <source>
        <dbReference type="EMBL" id="EFQ96805.1"/>
    </source>
</evidence>
<dbReference type="PANTHER" id="PTHR10799">
    <property type="entry name" value="SNF2/RAD54 HELICASE FAMILY"/>
    <property type="match status" value="1"/>
</dbReference>
<evidence type="ECO:0000313" key="5">
    <source>
        <dbReference type="Proteomes" id="UP000002669"/>
    </source>
</evidence>
<dbReference type="eggNOG" id="KOG1002">
    <property type="taxonomic scope" value="Eukaryota"/>
</dbReference>
<reference evidence="5" key="1">
    <citation type="journal article" date="2012" name="MBio">
        <title>Comparative genome analysis of Trichophyton rubrum and related dermatophytes reveals candidate genes involved in infection.</title>
        <authorList>
            <person name="Martinez D.A."/>
            <person name="Oliver B.G."/>
            <person name="Graeser Y."/>
            <person name="Goldberg J.M."/>
            <person name="Li W."/>
            <person name="Martinez-Rossi N.M."/>
            <person name="Monod M."/>
            <person name="Shelest E."/>
            <person name="Barton R.C."/>
            <person name="Birch E."/>
            <person name="Brakhage A.A."/>
            <person name="Chen Z."/>
            <person name="Gurr S.J."/>
            <person name="Heiman D."/>
            <person name="Heitman J."/>
            <person name="Kosti I."/>
            <person name="Rossi A."/>
            <person name="Saif S."/>
            <person name="Samalova M."/>
            <person name="Saunders C.W."/>
            <person name="Shea T."/>
            <person name="Summerbell R.C."/>
            <person name="Xu J."/>
            <person name="Young S."/>
            <person name="Zeng Q."/>
            <person name="Birren B.W."/>
            <person name="Cuomo C.A."/>
            <person name="White T.C."/>
        </authorList>
    </citation>
    <scope>NUCLEOTIDE SEQUENCE [LARGE SCALE GENOMIC DNA]</scope>
    <source>
        <strain evidence="5">ATCC MYA-4604 / CBS 118893</strain>
    </source>
</reference>
<keyword evidence="1" id="KW-0547">Nucleotide-binding</keyword>
<dbReference type="STRING" id="535722.E4V6T9"/>
<evidence type="ECO:0000256" key="1">
    <source>
        <dbReference type="ARBA" id="ARBA00022741"/>
    </source>
</evidence>
<dbReference type="GeneID" id="10024262"/>
<protein>
    <recommendedName>
        <fullName evidence="3">SNF2 N-terminal domain-containing protein</fullName>
    </recommendedName>
</protein>
<dbReference type="SUPFAM" id="SSF52540">
    <property type="entry name" value="P-loop containing nucleoside triphosphate hydrolases"/>
    <property type="match status" value="1"/>
</dbReference>
<evidence type="ECO:0000256" key="2">
    <source>
        <dbReference type="ARBA" id="ARBA00022840"/>
    </source>
</evidence>
<keyword evidence="5" id="KW-1185">Reference proteome</keyword>
<dbReference type="RefSeq" id="XP_003169182.1">
    <property type="nucleotide sequence ID" value="XM_003169134.1"/>
</dbReference>